<keyword evidence="6 13" id="KW-0812">Transmembrane</keyword>
<dbReference type="PANTHER" id="PTHR35864:SF1">
    <property type="entry name" value="ZINC METALLOPROTEASE YWHC-RELATED"/>
    <property type="match status" value="1"/>
</dbReference>
<organism evidence="16 17">
    <name type="scientific">Desulfatibacillum alkenivorans DSM 16219</name>
    <dbReference type="NCBI Taxonomy" id="1121393"/>
    <lineage>
        <taxon>Bacteria</taxon>
        <taxon>Pseudomonadati</taxon>
        <taxon>Thermodesulfobacteriota</taxon>
        <taxon>Desulfobacteria</taxon>
        <taxon>Desulfobacterales</taxon>
        <taxon>Desulfatibacillaceae</taxon>
        <taxon>Desulfatibacillum</taxon>
    </lineage>
</organism>
<keyword evidence="9" id="KW-0862">Zinc</keyword>
<feature type="transmembrane region" description="Helical" evidence="13">
    <location>
        <begin position="129"/>
        <end position="152"/>
    </location>
</feature>
<keyword evidence="4" id="KW-1003">Cell membrane</keyword>
<keyword evidence="12 13" id="KW-0472">Membrane</keyword>
<keyword evidence="17" id="KW-1185">Reference proteome</keyword>
<evidence type="ECO:0000256" key="9">
    <source>
        <dbReference type="ARBA" id="ARBA00022833"/>
    </source>
</evidence>
<dbReference type="PANTHER" id="PTHR35864">
    <property type="entry name" value="ZINC METALLOPROTEASE MJ0611-RELATED"/>
    <property type="match status" value="1"/>
</dbReference>
<evidence type="ECO:0000256" key="11">
    <source>
        <dbReference type="ARBA" id="ARBA00023049"/>
    </source>
</evidence>
<evidence type="ECO:0000256" key="8">
    <source>
        <dbReference type="ARBA" id="ARBA00022801"/>
    </source>
</evidence>
<feature type="domain" description="Peptidase M50" evidence="15">
    <location>
        <begin position="124"/>
        <end position="182"/>
    </location>
</feature>
<evidence type="ECO:0000313" key="16">
    <source>
        <dbReference type="EMBL" id="SHI55741.1"/>
    </source>
</evidence>
<dbReference type="CDD" id="cd06158">
    <property type="entry name" value="S2P-M50_like_1"/>
    <property type="match status" value="1"/>
</dbReference>
<evidence type="ECO:0000256" key="13">
    <source>
        <dbReference type="SAM" id="Phobius"/>
    </source>
</evidence>
<sequence length="216" mass="23488">MQMLNAAAQVAALALAMAAHEAAHAGMAYSLGDPTAKLAGRLTLNPLKHIDPVGTVILPAVLLITNAGFLFGWAKPVPVDERFLKTRQDAILVSLAGVAVNLGLAMILGFLFQILWANQWVDKAGFIPLFFLYSVIINSVLAVFNMIPMPPLDGSHVLRLTLPRDLSLRYQQLQPYGIIILFILLATGVLWKVMDFFIQPICKIALGDLARILYGG</sequence>
<evidence type="ECO:0000256" key="4">
    <source>
        <dbReference type="ARBA" id="ARBA00022475"/>
    </source>
</evidence>
<keyword evidence="5 16" id="KW-0645">Protease</keyword>
<keyword evidence="7" id="KW-0479">Metal-binding</keyword>
<proteinExistence type="inferred from homology"/>
<keyword evidence="14" id="KW-0732">Signal</keyword>
<evidence type="ECO:0000256" key="5">
    <source>
        <dbReference type="ARBA" id="ARBA00022670"/>
    </source>
</evidence>
<keyword evidence="11" id="KW-0482">Metalloprotease</keyword>
<evidence type="ECO:0000256" key="10">
    <source>
        <dbReference type="ARBA" id="ARBA00022989"/>
    </source>
</evidence>
<evidence type="ECO:0000256" key="14">
    <source>
        <dbReference type="SAM" id="SignalP"/>
    </source>
</evidence>
<dbReference type="GO" id="GO:0005886">
    <property type="term" value="C:plasma membrane"/>
    <property type="evidence" value="ECO:0007669"/>
    <property type="project" value="UniProtKB-SubCell"/>
</dbReference>
<feature type="transmembrane region" description="Helical" evidence="13">
    <location>
        <begin position="52"/>
        <end position="71"/>
    </location>
</feature>
<keyword evidence="10 13" id="KW-1133">Transmembrane helix</keyword>
<evidence type="ECO:0000256" key="12">
    <source>
        <dbReference type="ARBA" id="ARBA00023136"/>
    </source>
</evidence>
<evidence type="ECO:0000256" key="2">
    <source>
        <dbReference type="ARBA" id="ARBA00004651"/>
    </source>
</evidence>
<evidence type="ECO:0000256" key="1">
    <source>
        <dbReference type="ARBA" id="ARBA00001947"/>
    </source>
</evidence>
<feature type="chain" id="PRO_5012454917" evidence="14">
    <location>
        <begin position="26"/>
        <end position="216"/>
    </location>
</feature>
<dbReference type="EMBL" id="FQZU01000001">
    <property type="protein sequence ID" value="SHI55741.1"/>
    <property type="molecule type" value="Genomic_DNA"/>
</dbReference>
<dbReference type="Proteomes" id="UP000183994">
    <property type="component" value="Unassembled WGS sequence"/>
</dbReference>
<comment type="similarity">
    <text evidence="3">Belongs to the peptidase M50B family.</text>
</comment>
<protein>
    <submittedName>
        <fullName evidence="16">Zn-dependent protease (Includes SpoIVFB)</fullName>
    </submittedName>
</protein>
<gene>
    <name evidence="16" type="ORF">SAMN02745216_00144</name>
</gene>
<dbReference type="GO" id="GO:0046872">
    <property type="term" value="F:metal ion binding"/>
    <property type="evidence" value="ECO:0007669"/>
    <property type="project" value="UniProtKB-KW"/>
</dbReference>
<reference evidence="17" key="1">
    <citation type="submission" date="2016-11" db="EMBL/GenBank/DDBJ databases">
        <authorList>
            <person name="Varghese N."/>
            <person name="Submissions S."/>
        </authorList>
    </citation>
    <scope>NUCLEOTIDE SEQUENCE [LARGE SCALE GENOMIC DNA]</scope>
    <source>
        <strain evidence="17">DSM 16219</strain>
    </source>
</reference>
<evidence type="ECO:0000313" key="17">
    <source>
        <dbReference type="Proteomes" id="UP000183994"/>
    </source>
</evidence>
<comment type="cofactor">
    <cofactor evidence="1">
        <name>Zn(2+)</name>
        <dbReference type="ChEBI" id="CHEBI:29105"/>
    </cofactor>
</comment>
<comment type="subcellular location">
    <subcellularLocation>
        <location evidence="2">Cell membrane</location>
        <topology evidence="2">Multi-pass membrane protein</topology>
    </subcellularLocation>
</comment>
<dbReference type="GO" id="GO:0006508">
    <property type="term" value="P:proteolysis"/>
    <property type="evidence" value="ECO:0007669"/>
    <property type="project" value="UniProtKB-KW"/>
</dbReference>
<keyword evidence="8" id="KW-0378">Hydrolase</keyword>
<name>A0A1M6C4L1_9BACT</name>
<accession>A0A1M6C4L1</accession>
<dbReference type="AlphaFoldDB" id="A0A1M6C4L1"/>
<dbReference type="RefSeq" id="WP_073471901.1">
    <property type="nucleotide sequence ID" value="NZ_FQZU01000001.1"/>
</dbReference>
<dbReference type="Pfam" id="PF02163">
    <property type="entry name" value="Peptidase_M50"/>
    <property type="match status" value="1"/>
</dbReference>
<evidence type="ECO:0000259" key="15">
    <source>
        <dbReference type="Pfam" id="PF02163"/>
    </source>
</evidence>
<feature type="transmembrane region" description="Helical" evidence="13">
    <location>
        <begin position="92"/>
        <end position="117"/>
    </location>
</feature>
<dbReference type="InterPro" id="IPR052348">
    <property type="entry name" value="Metallopeptidase_M50B"/>
</dbReference>
<evidence type="ECO:0000256" key="7">
    <source>
        <dbReference type="ARBA" id="ARBA00022723"/>
    </source>
</evidence>
<dbReference type="InterPro" id="IPR008915">
    <property type="entry name" value="Peptidase_M50"/>
</dbReference>
<dbReference type="GO" id="GO:0008237">
    <property type="term" value="F:metallopeptidase activity"/>
    <property type="evidence" value="ECO:0007669"/>
    <property type="project" value="UniProtKB-KW"/>
</dbReference>
<evidence type="ECO:0000256" key="3">
    <source>
        <dbReference type="ARBA" id="ARBA00007931"/>
    </source>
</evidence>
<dbReference type="InterPro" id="IPR044537">
    <property type="entry name" value="Rip2-like"/>
</dbReference>
<dbReference type="STRING" id="1121393.SAMN02745216_00144"/>
<feature type="transmembrane region" description="Helical" evidence="13">
    <location>
        <begin position="173"/>
        <end position="194"/>
    </location>
</feature>
<evidence type="ECO:0000256" key="6">
    <source>
        <dbReference type="ARBA" id="ARBA00022692"/>
    </source>
</evidence>
<feature type="signal peptide" evidence="14">
    <location>
        <begin position="1"/>
        <end position="25"/>
    </location>
</feature>